<gene>
    <name evidence="5" type="ORF">AOC05_00855</name>
</gene>
<dbReference type="CDD" id="cd06267">
    <property type="entry name" value="PBP1_LacI_sugar_binding-like"/>
    <property type="match status" value="1"/>
</dbReference>
<dbReference type="EMBL" id="CP012677">
    <property type="protein sequence ID" value="ALE91247.1"/>
    <property type="molecule type" value="Genomic_DNA"/>
</dbReference>
<keyword evidence="1" id="KW-0805">Transcription regulation</keyword>
<evidence type="ECO:0000256" key="2">
    <source>
        <dbReference type="ARBA" id="ARBA00023125"/>
    </source>
</evidence>
<keyword evidence="2" id="KW-0238">DNA-binding</keyword>
<dbReference type="OrthoDB" id="37081at2"/>
<dbReference type="SMART" id="SM00354">
    <property type="entry name" value="HTH_LACI"/>
    <property type="match status" value="1"/>
</dbReference>
<dbReference type="PATRIC" id="fig|656366.3.peg.186"/>
<dbReference type="PANTHER" id="PTHR30146:SF109">
    <property type="entry name" value="HTH-TYPE TRANSCRIPTIONAL REGULATOR GALS"/>
    <property type="match status" value="1"/>
</dbReference>
<name>A0A0M4QKP2_9MICC</name>
<dbReference type="CDD" id="cd01392">
    <property type="entry name" value="HTH_LacI"/>
    <property type="match status" value="1"/>
</dbReference>
<protein>
    <recommendedName>
        <fullName evidence="4">HTH lacI-type domain-containing protein</fullName>
    </recommendedName>
</protein>
<dbReference type="InterPro" id="IPR028082">
    <property type="entry name" value="Peripla_BP_I"/>
</dbReference>
<evidence type="ECO:0000259" key="4">
    <source>
        <dbReference type="PROSITE" id="PS50932"/>
    </source>
</evidence>
<evidence type="ECO:0000256" key="1">
    <source>
        <dbReference type="ARBA" id="ARBA00023015"/>
    </source>
</evidence>
<evidence type="ECO:0000256" key="3">
    <source>
        <dbReference type="ARBA" id="ARBA00023163"/>
    </source>
</evidence>
<dbReference type="Pfam" id="PF13377">
    <property type="entry name" value="Peripla_BP_3"/>
    <property type="match status" value="1"/>
</dbReference>
<proteinExistence type="predicted"/>
<dbReference type="PROSITE" id="PS50932">
    <property type="entry name" value="HTH_LACI_2"/>
    <property type="match status" value="1"/>
</dbReference>
<dbReference type="InterPro" id="IPR010982">
    <property type="entry name" value="Lambda_DNA-bd_dom_sf"/>
</dbReference>
<feature type="domain" description="HTH lacI-type" evidence="4">
    <location>
        <begin position="2"/>
        <end position="53"/>
    </location>
</feature>
<dbReference type="InterPro" id="IPR000843">
    <property type="entry name" value="HTH_LacI"/>
</dbReference>
<dbReference type="GO" id="GO:0000976">
    <property type="term" value="F:transcription cis-regulatory region binding"/>
    <property type="evidence" value="ECO:0007669"/>
    <property type="project" value="TreeGrafter"/>
</dbReference>
<sequence>MANIHDVAQHAGVSIATISRMLSGENIRNRAAVERAISELGYRPNASARGLRLGRHHTIAVIVPDISNPYFAALVRGIEERAMAKGFRIIVASSDEKFTAESDVLGGLIDAVDAVAIVPAEASERTRRMLTELGKPVVLIDRTVGENPEFDLVHVDNAGGARMAAEYLLSLGHRRIGVISGRQETLPGQVRHTEFLDVLSAAGVEVKQEDTKIGEFTRAFGHQAACELMDTSSGITAVFVGNNTMAQGALLAFHAAGVSIPGDLSFLCFDDFDLAELLPAPVTVISRPAIAEGHAAADLLLARIDGADAGKPQEFRHMVLPVKLTIRKSCSEPPIH</sequence>
<dbReference type="SUPFAM" id="SSF53822">
    <property type="entry name" value="Periplasmic binding protein-like I"/>
    <property type="match status" value="1"/>
</dbReference>
<dbReference type="PROSITE" id="PS00356">
    <property type="entry name" value="HTH_LACI_1"/>
    <property type="match status" value="1"/>
</dbReference>
<dbReference type="GO" id="GO:0003700">
    <property type="term" value="F:DNA-binding transcription factor activity"/>
    <property type="evidence" value="ECO:0007669"/>
    <property type="project" value="TreeGrafter"/>
</dbReference>
<dbReference type="AlphaFoldDB" id="A0A0M4QKP2"/>
<keyword evidence="6" id="KW-1185">Reference proteome</keyword>
<keyword evidence="3" id="KW-0804">Transcription</keyword>
<evidence type="ECO:0000313" key="6">
    <source>
        <dbReference type="Proteomes" id="UP000062833"/>
    </source>
</evidence>
<dbReference type="InterPro" id="IPR046335">
    <property type="entry name" value="LacI/GalR-like_sensor"/>
</dbReference>
<dbReference type="Gene3D" id="3.40.50.2300">
    <property type="match status" value="2"/>
</dbReference>
<dbReference type="Pfam" id="PF00356">
    <property type="entry name" value="LacI"/>
    <property type="match status" value="1"/>
</dbReference>
<reference evidence="6" key="1">
    <citation type="submission" date="2015-09" db="EMBL/GenBank/DDBJ databases">
        <title>Complete genome of Arthrobacter alpinus strain R3.8.</title>
        <authorList>
            <person name="See-Too W.S."/>
            <person name="Chan K.G."/>
        </authorList>
    </citation>
    <scope>NUCLEOTIDE SEQUENCE [LARGE SCALE GENOMIC DNA]</scope>
    <source>
        <strain evidence="6">R3.8</strain>
    </source>
</reference>
<dbReference type="SUPFAM" id="SSF47413">
    <property type="entry name" value="lambda repressor-like DNA-binding domains"/>
    <property type="match status" value="1"/>
</dbReference>
<dbReference type="Proteomes" id="UP000062833">
    <property type="component" value="Chromosome"/>
</dbReference>
<dbReference type="KEGG" id="aaq:AOC05_00855"/>
<evidence type="ECO:0000313" key="5">
    <source>
        <dbReference type="EMBL" id="ALE91247.1"/>
    </source>
</evidence>
<accession>A0A0M4QKP2</accession>
<dbReference type="Gene3D" id="1.10.260.40">
    <property type="entry name" value="lambda repressor-like DNA-binding domains"/>
    <property type="match status" value="1"/>
</dbReference>
<dbReference type="RefSeq" id="WP_062004850.1">
    <property type="nucleotide sequence ID" value="NZ_CP012677.1"/>
</dbReference>
<organism evidence="5 6">
    <name type="scientific">Arthrobacter alpinus</name>
    <dbReference type="NCBI Taxonomy" id="656366"/>
    <lineage>
        <taxon>Bacteria</taxon>
        <taxon>Bacillati</taxon>
        <taxon>Actinomycetota</taxon>
        <taxon>Actinomycetes</taxon>
        <taxon>Micrococcales</taxon>
        <taxon>Micrococcaceae</taxon>
        <taxon>Arthrobacter</taxon>
    </lineage>
</organism>
<dbReference type="PANTHER" id="PTHR30146">
    <property type="entry name" value="LACI-RELATED TRANSCRIPTIONAL REPRESSOR"/>
    <property type="match status" value="1"/>
</dbReference>